<accession>A0A7C3E2Y8</accession>
<feature type="binding site" evidence="9">
    <location>
        <position position="102"/>
    </location>
    <ligand>
        <name>Zn(2+)</name>
        <dbReference type="ChEBI" id="CHEBI:29105"/>
        <note>catalytic</note>
    </ligand>
</feature>
<dbReference type="InterPro" id="IPR036144">
    <property type="entry name" value="RibA-like_sf"/>
</dbReference>
<dbReference type="SUPFAM" id="SSF142695">
    <property type="entry name" value="RibA-like"/>
    <property type="match status" value="1"/>
</dbReference>
<feature type="domain" description="GTP cyclohydrolase II" evidence="10">
    <location>
        <begin position="55"/>
        <end position="218"/>
    </location>
</feature>
<evidence type="ECO:0000259" key="10">
    <source>
        <dbReference type="Pfam" id="PF00925"/>
    </source>
</evidence>
<evidence type="ECO:0000256" key="8">
    <source>
        <dbReference type="ARBA" id="ARBA00049295"/>
    </source>
</evidence>
<keyword evidence="4 9" id="KW-0547">Nucleotide-binding</keyword>
<comment type="catalytic activity">
    <reaction evidence="8 9">
        <text>GTP + 4 H2O = 2,5-diamino-6-hydroxy-4-(5-phosphoribosylamino)-pyrimidine + formate + 2 phosphate + 3 H(+)</text>
        <dbReference type="Rhea" id="RHEA:23704"/>
        <dbReference type="ChEBI" id="CHEBI:15377"/>
        <dbReference type="ChEBI" id="CHEBI:15378"/>
        <dbReference type="ChEBI" id="CHEBI:15740"/>
        <dbReference type="ChEBI" id="CHEBI:37565"/>
        <dbReference type="ChEBI" id="CHEBI:43474"/>
        <dbReference type="ChEBI" id="CHEBI:58614"/>
        <dbReference type="EC" id="3.5.4.25"/>
    </reaction>
</comment>
<name>A0A7C3E2Y8_9SPIR</name>
<dbReference type="GO" id="GO:0008686">
    <property type="term" value="F:3,4-dihydroxy-2-butanone-4-phosphate synthase activity"/>
    <property type="evidence" value="ECO:0007669"/>
    <property type="project" value="TreeGrafter"/>
</dbReference>
<dbReference type="EMBL" id="DSVL01000450">
    <property type="protein sequence ID" value="HFH30728.1"/>
    <property type="molecule type" value="Genomic_DNA"/>
</dbReference>
<protein>
    <recommendedName>
        <fullName evidence="9">GTP cyclohydrolase-2</fullName>
        <ecNumber evidence="9">3.5.4.25</ecNumber>
    </recommendedName>
    <alternativeName>
        <fullName evidence="9">GTP cyclohydrolase II</fullName>
    </alternativeName>
</protein>
<feature type="binding site" evidence="9">
    <location>
        <position position="118"/>
    </location>
    <ligand>
        <name>GTP</name>
        <dbReference type="ChEBI" id="CHEBI:37565"/>
    </ligand>
</feature>
<dbReference type="GO" id="GO:0008270">
    <property type="term" value="F:zinc ion binding"/>
    <property type="evidence" value="ECO:0007669"/>
    <property type="project" value="UniProtKB-UniRule"/>
</dbReference>
<keyword evidence="7 9" id="KW-0342">GTP-binding</keyword>
<dbReference type="NCBIfam" id="TIGR00505">
    <property type="entry name" value="ribA"/>
    <property type="match status" value="1"/>
</dbReference>
<feature type="active site" description="Nucleophile" evidence="9">
    <location>
        <position position="176"/>
    </location>
</feature>
<evidence type="ECO:0000313" key="11">
    <source>
        <dbReference type="EMBL" id="HFH30728.1"/>
    </source>
</evidence>
<sequence>MDAVNLETSCEKAISREDLEKKLKGKPDFILEEHYCRGRNTYCEDASSCCVELVAHADLPTRFGHFTIYGFYDAKNDKEHTAIVKGSVEGKERVPLRVHSQCHTGDVLGSLRCDCRDQLEAALSYINGQEFGAVIYMKQEGRGIGLLNKIKAYQLQDLGLDTVEANLYLGYPDEGREYSVAAKIIELLGIKSVALLTNNPDKITKLTQEGVTVVDRIPIVIPPNPFDEEYLKTKRERMNHLI</sequence>
<feature type="binding site" evidence="9">
    <location>
        <position position="162"/>
    </location>
    <ligand>
        <name>GTP</name>
        <dbReference type="ChEBI" id="CHEBI:37565"/>
    </ligand>
</feature>
<evidence type="ECO:0000256" key="4">
    <source>
        <dbReference type="ARBA" id="ARBA00022741"/>
    </source>
</evidence>
<dbReference type="GO" id="GO:0009231">
    <property type="term" value="P:riboflavin biosynthetic process"/>
    <property type="evidence" value="ECO:0007669"/>
    <property type="project" value="UniProtKB-UniRule"/>
</dbReference>
<dbReference type="FunFam" id="3.40.50.10990:FF:000002">
    <property type="entry name" value="GTP cyclohydrolase-2"/>
    <property type="match status" value="1"/>
</dbReference>
<dbReference type="PANTHER" id="PTHR21327:SF47">
    <property type="entry name" value="GTP CYCLOHYDROLASE II DOMAIN-CONTAINING PROTEIN"/>
    <property type="match status" value="1"/>
</dbReference>
<keyword evidence="3 9" id="KW-0479">Metal-binding</keyword>
<comment type="pathway">
    <text evidence="1 9">Cofactor biosynthesis; riboflavin biosynthesis; 5-amino-6-(D-ribitylamino)uracil from GTP: step 1/4.</text>
</comment>
<keyword evidence="6 9" id="KW-0862">Zinc</keyword>
<gene>
    <name evidence="9 11" type="primary">ribA</name>
    <name evidence="11" type="ORF">ENS59_14665</name>
</gene>
<keyword evidence="2 9" id="KW-0686">Riboflavin biosynthesis</keyword>
<dbReference type="InterPro" id="IPR032677">
    <property type="entry name" value="GTP_cyclohydro_II"/>
</dbReference>
<proteinExistence type="inferred from homology"/>
<evidence type="ECO:0000256" key="3">
    <source>
        <dbReference type="ARBA" id="ARBA00022723"/>
    </source>
</evidence>
<dbReference type="GO" id="GO:0005525">
    <property type="term" value="F:GTP binding"/>
    <property type="evidence" value="ECO:0007669"/>
    <property type="project" value="UniProtKB-KW"/>
</dbReference>
<comment type="cofactor">
    <cofactor evidence="9">
        <name>Zn(2+)</name>
        <dbReference type="ChEBI" id="CHEBI:29105"/>
    </cofactor>
    <text evidence="9">Binds 1 zinc ion per subunit.</text>
</comment>
<dbReference type="UniPathway" id="UPA00275">
    <property type="reaction ID" value="UER00400"/>
</dbReference>
<dbReference type="EC" id="3.5.4.25" evidence="9"/>
<dbReference type="PANTHER" id="PTHR21327">
    <property type="entry name" value="GTP CYCLOHYDROLASE II-RELATED"/>
    <property type="match status" value="1"/>
</dbReference>
<dbReference type="GO" id="GO:0003935">
    <property type="term" value="F:GTP cyclohydrolase II activity"/>
    <property type="evidence" value="ECO:0007669"/>
    <property type="project" value="UniProtKB-UniRule"/>
</dbReference>
<feature type="binding site" evidence="9">
    <location>
        <position position="113"/>
    </location>
    <ligand>
        <name>Zn(2+)</name>
        <dbReference type="ChEBI" id="CHEBI:29105"/>
        <note>catalytic</note>
    </ligand>
</feature>
<comment type="function">
    <text evidence="9">Catalyzes the conversion of GTP to 2,5-diamino-6-ribosylamino-4(3H)-pyrimidinone 5'-phosphate (DARP), formate and pyrophosphate.</text>
</comment>
<evidence type="ECO:0000256" key="1">
    <source>
        <dbReference type="ARBA" id="ARBA00004853"/>
    </source>
</evidence>
<comment type="caution">
    <text evidence="11">The sequence shown here is derived from an EMBL/GenBank/DDBJ whole genome shotgun (WGS) entry which is preliminary data.</text>
</comment>
<evidence type="ECO:0000256" key="7">
    <source>
        <dbReference type="ARBA" id="ARBA00023134"/>
    </source>
</evidence>
<evidence type="ECO:0000256" key="6">
    <source>
        <dbReference type="ARBA" id="ARBA00022833"/>
    </source>
</evidence>
<comment type="similarity">
    <text evidence="9">Belongs to the GTP cyclohydrolase II family.</text>
</comment>
<feature type="binding site" evidence="9">
    <location>
        <begin position="97"/>
        <end position="101"/>
    </location>
    <ligand>
        <name>GTP</name>
        <dbReference type="ChEBI" id="CHEBI:37565"/>
    </ligand>
</feature>
<evidence type="ECO:0000256" key="9">
    <source>
        <dbReference type="HAMAP-Rule" id="MF_00179"/>
    </source>
</evidence>
<comment type="caution">
    <text evidence="9">Lacks conserved residue(s) required for the propagation of feature annotation.</text>
</comment>
<feature type="binding site" evidence="9">
    <location>
        <begin position="140"/>
        <end position="142"/>
    </location>
    <ligand>
        <name>GTP</name>
        <dbReference type="ChEBI" id="CHEBI:37565"/>
    </ligand>
</feature>
<organism evidence="11">
    <name type="scientific">Gracilinema caldarium</name>
    <dbReference type="NCBI Taxonomy" id="215591"/>
    <lineage>
        <taxon>Bacteria</taxon>
        <taxon>Pseudomonadati</taxon>
        <taxon>Spirochaetota</taxon>
        <taxon>Spirochaetia</taxon>
        <taxon>Spirochaetales</taxon>
        <taxon>Breznakiellaceae</taxon>
        <taxon>Gracilinema</taxon>
    </lineage>
</organism>
<feature type="binding site" evidence="9">
    <location>
        <position position="202"/>
    </location>
    <ligand>
        <name>GTP</name>
        <dbReference type="ChEBI" id="CHEBI:37565"/>
    </ligand>
</feature>
<dbReference type="Gene3D" id="3.40.50.10990">
    <property type="entry name" value="GTP cyclohydrolase II"/>
    <property type="match status" value="1"/>
</dbReference>
<feature type="binding site" evidence="9">
    <location>
        <position position="115"/>
    </location>
    <ligand>
        <name>Zn(2+)</name>
        <dbReference type="ChEBI" id="CHEBI:29105"/>
        <note>catalytic</note>
    </ligand>
</feature>
<keyword evidence="5 9" id="KW-0378">Hydrolase</keyword>
<dbReference type="GO" id="GO:0005829">
    <property type="term" value="C:cytosol"/>
    <property type="evidence" value="ECO:0007669"/>
    <property type="project" value="TreeGrafter"/>
</dbReference>
<dbReference type="CDD" id="cd00641">
    <property type="entry name" value="GTP_cyclohydro2"/>
    <property type="match status" value="1"/>
</dbReference>
<dbReference type="Pfam" id="PF00925">
    <property type="entry name" value="GTP_cyclohydro2"/>
    <property type="match status" value="1"/>
</dbReference>
<dbReference type="InterPro" id="IPR000926">
    <property type="entry name" value="RibA"/>
</dbReference>
<dbReference type="NCBIfam" id="NF001591">
    <property type="entry name" value="PRK00393.1"/>
    <property type="match status" value="1"/>
</dbReference>
<dbReference type="AlphaFoldDB" id="A0A7C3E2Y8"/>
<reference evidence="11" key="1">
    <citation type="journal article" date="2020" name="mSystems">
        <title>Genome- and Community-Level Interaction Insights into Carbon Utilization and Element Cycling Functions of Hydrothermarchaeota in Hydrothermal Sediment.</title>
        <authorList>
            <person name="Zhou Z."/>
            <person name="Liu Y."/>
            <person name="Xu W."/>
            <person name="Pan J."/>
            <person name="Luo Z.H."/>
            <person name="Li M."/>
        </authorList>
    </citation>
    <scope>NUCLEOTIDE SEQUENCE [LARGE SCALE GENOMIC DNA]</scope>
    <source>
        <strain evidence="11">SpSt-503</strain>
    </source>
</reference>
<feature type="binding site" evidence="9">
    <location>
        <position position="197"/>
    </location>
    <ligand>
        <name>GTP</name>
        <dbReference type="ChEBI" id="CHEBI:37565"/>
    </ligand>
</feature>
<dbReference type="HAMAP" id="MF_00179">
    <property type="entry name" value="RibA"/>
    <property type="match status" value="1"/>
</dbReference>
<evidence type="ECO:0000256" key="2">
    <source>
        <dbReference type="ARBA" id="ARBA00022619"/>
    </source>
</evidence>
<evidence type="ECO:0000256" key="5">
    <source>
        <dbReference type="ARBA" id="ARBA00022801"/>
    </source>
</evidence>